<dbReference type="PROSITE" id="PS50126">
    <property type="entry name" value="S1"/>
    <property type="match status" value="1"/>
</dbReference>
<keyword evidence="9" id="KW-1185">Reference proteome</keyword>
<dbReference type="OrthoDB" id="9804278at2"/>
<evidence type="ECO:0000256" key="1">
    <source>
        <dbReference type="ARBA" id="ARBA00001946"/>
    </source>
</evidence>
<dbReference type="Proteomes" id="UP000001420">
    <property type="component" value="Chromosome"/>
</dbReference>
<evidence type="ECO:0000313" key="8">
    <source>
        <dbReference type="EMBL" id="AAQ00701.1"/>
    </source>
</evidence>
<keyword evidence="5" id="KW-0694">RNA-binding</keyword>
<evidence type="ECO:0000259" key="7">
    <source>
        <dbReference type="PROSITE" id="PS50126"/>
    </source>
</evidence>
<dbReference type="SUPFAM" id="SSF50249">
    <property type="entry name" value="Nucleic acid-binding proteins"/>
    <property type="match status" value="1"/>
</dbReference>
<evidence type="ECO:0000256" key="5">
    <source>
        <dbReference type="ARBA" id="ARBA00022884"/>
    </source>
</evidence>
<evidence type="ECO:0000256" key="4">
    <source>
        <dbReference type="ARBA" id="ARBA00022842"/>
    </source>
</evidence>
<dbReference type="Gene3D" id="2.40.50.140">
    <property type="entry name" value="Nucleic acid-binding proteins"/>
    <property type="match status" value="1"/>
</dbReference>
<feature type="compositionally biased region" description="Polar residues" evidence="6">
    <location>
        <begin position="570"/>
        <end position="590"/>
    </location>
</feature>
<feature type="region of interest" description="Disordered" evidence="6">
    <location>
        <begin position="516"/>
        <end position="611"/>
    </location>
</feature>
<dbReference type="GO" id="GO:0004540">
    <property type="term" value="F:RNA nuclease activity"/>
    <property type="evidence" value="ECO:0007669"/>
    <property type="project" value="InterPro"/>
</dbReference>
<dbReference type="NCBIfam" id="TIGR00757">
    <property type="entry name" value="RNaseEG"/>
    <property type="match status" value="1"/>
</dbReference>
<keyword evidence="3" id="KW-0378">Hydrolase</keyword>
<dbReference type="EnsemblBacteria" id="AAQ00701">
    <property type="protein sequence ID" value="AAQ00701"/>
    <property type="gene ID" value="Pro_1657"/>
</dbReference>
<dbReference type="GO" id="GO:0016787">
    <property type="term" value="F:hydrolase activity"/>
    <property type="evidence" value="ECO:0007669"/>
    <property type="project" value="UniProtKB-KW"/>
</dbReference>
<dbReference type="GO" id="GO:0003723">
    <property type="term" value="F:RNA binding"/>
    <property type="evidence" value="ECO:0007669"/>
    <property type="project" value="UniProtKB-KW"/>
</dbReference>
<evidence type="ECO:0000256" key="3">
    <source>
        <dbReference type="ARBA" id="ARBA00022801"/>
    </source>
</evidence>
<dbReference type="AlphaFoldDB" id="Q7VA12"/>
<dbReference type="InterPro" id="IPR003029">
    <property type="entry name" value="S1_domain"/>
</dbReference>
<dbReference type="PANTHER" id="PTHR30001">
    <property type="entry name" value="RIBONUCLEASE"/>
    <property type="match status" value="1"/>
</dbReference>
<dbReference type="InterPro" id="IPR012340">
    <property type="entry name" value="NA-bd_OB-fold"/>
</dbReference>
<dbReference type="STRING" id="167539.Pro_1657"/>
<dbReference type="InterPro" id="IPR004659">
    <property type="entry name" value="RNase_E/G"/>
</dbReference>
<keyword evidence="4" id="KW-0460">Magnesium</keyword>
<keyword evidence="2" id="KW-0479">Metal-binding</keyword>
<dbReference type="PATRIC" id="fig|167539.5.peg.1750"/>
<gene>
    <name evidence="8" type="primary">cafA</name>
    <name evidence="8" type="ordered locus">Pro_1657</name>
</gene>
<evidence type="ECO:0000256" key="6">
    <source>
        <dbReference type="SAM" id="MobiDB-lite"/>
    </source>
</evidence>
<accession>Q7VA12</accession>
<dbReference type="GO" id="GO:0005737">
    <property type="term" value="C:cytoplasm"/>
    <property type="evidence" value="ECO:0007669"/>
    <property type="project" value="TreeGrafter"/>
</dbReference>
<dbReference type="InterPro" id="IPR019307">
    <property type="entry name" value="RNA-bd_AU-1/RNase_E/G"/>
</dbReference>
<evidence type="ECO:0000256" key="2">
    <source>
        <dbReference type="ARBA" id="ARBA00022723"/>
    </source>
</evidence>
<feature type="compositionally biased region" description="Basic and acidic residues" evidence="6">
    <location>
        <begin position="553"/>
        <end position="569"/>
    </location>
</feature>
<dbReference type="GO" id="GO:0046872">
    <property type="term" value="F:metal ion binding"/>
    <property type="evidence" value="ECO:0007669"/>
    <property type="project" value="UniProtKB-KW"/>
</dbReference>
<dbReference type="HOGENOM" id="CLU_003468_5_6_3"/>
<sequence length="611" mass="68128">MPQKIIIAEQERIAALLTDGRVDKLIVAQCHYQIGDIYLGIIENVKPGIDAAFVNIGPSEKNGFLNVNDLGPLRSKQTAASINELLRPSQPVLVQVLKEPTGNKGPRLTGNISLPGRYLVLQPTGQGVNVSRQINTETERNRLKALGVLIKPPGTGLTVRSEAAEVTEELIIDDLENLLKKWELIQQTRDRANPPSLLSRDEDFIHRVLRDNTNSDLSEVIVETTEASDKAKRFLTPSNKNVTVECLSESVNLLQHYQIDIAILNALKPRVDLPSGGYIIIEPTEALTVIDVNSGSFASANSSETVLWTNCEAAIEIARQLKLRNIGGIIIVDFIDMDSRRDQLQLLEYFTSAIKDDSSRPKISQLTELGLVELTRKRQGQNIYELFSKECSACSGLGHISNIPQKNQIQPSALNLGLVESTPVLQNEVKLNNNNKSKNNDQNELSDSINLSKNVNRDNNLDQPIIKQEQIEIKMNEDEEYVFSSLGLNPTLMLDNQTNHENLSIQIIKAESHKKITTNKTEEKQSSSEIKKEKGNSRVFSSLEEDEESILDDSNKDNELVSDSSKQDEINNQIETSVELINSQSTSIDPESSEQDLEETRRRRRRSSAAN</sequence>
<dbReference type="RefSeq" id="WP_011125807.1">
    <property type="nucleotide sequence ID" value="NC_005042.1"/>
</dbReference>
<dbReference type="Pfam" id="PF10150">
    <property type="entry name" value="RNase_E_G"/>
    <property type="match status" value="1"/>
</dbReference>
<feature type="compositionally biased region" description="Basic and acidic residues" evidence="6">
    <location>
        <begin position="516"/>
        <end position="536"/>
    </location>
</feature>
<evidence type="ECO:0000313" key="9">
    <source>
        <dbReference type="Proteomes" id="UP000001420"/>
    </source>
</evidence>
<dbReference type="EMBL" id="AE017126">
    <property type="protein sequence ID" value="AAQ00701.1"/>
    <property type="molecule type" value="Genomic_DNA"/>
</dbReference>
<proteinExistence type="predicted"/>
<feature type="compositionally biased region" description="Basic residues" evidence="6">
    <location>
        <begin position="602"/>
        <end position="611"/>
    </location>
</feature>
<dbReference type="KEGG" id="pma:Pro_1657"/>
<name>Q7VA12_PROMA</name>
<dbReference type="CDD" id="cd04453">
    <property type="entry name" value="S1_RNase_E"/>
    <property type="match status" value="1"/>
</dbReference>
<reference evidence="8 9" key="1">
    <citation type="journal article" date="2003" name="Proc. Natl. Acad. Sci. U.S.A.">
        <title>Genome sequence of the cyanobacterium Prochlorococcus marinus SS120, a nearly minimal oxyphototrophic genome.</title>
        <authorList>
            <person name="Dufresne A."/>
            <person name="Salanoubat M."/>
            <person name="Partensky F."/>
            <person name="Artiguenave F."/>
            <person name="Axmann I.M."/>
            <person name="Barbe V."/>
            <person name="Duprat S."/>
            <person name="Galperin M.Y."/>
            <person name="Koonin E.V."/>
            <person name="Le Gall F."/>
            <person name="Makarova K.S."/>
            <person name="Ostrowski M."/>
            <person name="Oztas S."/>
            <person name="Robert C."/>
            <person name="Rogozin I.B."/>
            <person name="Scanlan D.J."/>
            <person name="Tandeau de Marsac N."/>
            <person name="Weissenbach J."/>
            <person name="Wincker P."/>
            <person name="Wolf Y.I."/>
            <person name="Hess W.R."/>
        </authorList>
    </citation>
    <scope>NUCLEOTIDE SEQUENCE [LARGE SCALE GENOMIC DNA]</scope>
    <source>
        <strain evidence="9">SARG / CCMP1375 / SS120</strain>
    </source>
</reference>
<dbReference type="PANTHER" id="PTHR30001:SF0">
    <property type="entry name" value="RIBONUCLEASE G"/>
    <property type="match status" value="1"/>
</dbReference>
<protein>
    <submittedName>
        <fullName evidence="8">Ribonucleases G/E</fullName>
    </submittedName>
</protein>
<organism evidence="8 9">
    <name type="scientific">Prochlorococcus marinus (strain SARG / CCMP1375 / SS120)</name>
    <dbReference type="NCBI Taxonomy" id="167539"/>
    <lineage>
        <taxon>Bacteria</taxon>
        <taxon>Bacillati</taxon>
        <taxon>Cyanobacteriota</taxon>
        <taxon>Cyanophyceae</taxon>
        <taxon>Synechococcales</taxon>
        <taxon>Prochlorococcaceae</taxon>
        <taxon>Prochlorococcus</taxon>
    </lineage>
</organism>
<feature type="domain" description="S1 motif" evidence="7">
    <location>
        <begin position="35"/>
        <end position="117"/>
    </location>
</feature>
<comment type="cofactor">
    <cofactor evidence="1">
        <name>Mg(2+)</name>
        <dbReference type="ChEBI" id="CHEBI:18420"/>
    </cofactor>
</comment>
<dbReference type="SMART" id="SM00316">
    <property type="entry name" value="S1"/>
    <property type="match status" value="1"/>
</dbReference>
<dbReference type="GO" id="GO:0006364">
    <property type="term" value="P:rRNA processing"/>
    <property type="evidence" value="ECO:0007669"/>
    <property type="project" value="TreeGrafter"/>
</dbReference>
<dbReference type="eggNOG" id="COG1530">
    <property type="taxonomic scope" value="Bacteria"/>
</dbReference>